<dbReference type="PROSITE" id="PS50893">
    <property type="entry name" value="ABC_TRANSPORTER_2"/>
    <property type="match status" value="1"/>
</dbReference>
<dbReference type="SMART" id="SM00382">
    <property type="entry name" value="AAA"/>
    <property type="match status" value="1"/>
</dbReference>
<keyword evidence="13" id="KW-1185">Reference proteome</keyword>
<dbReference type="AlphaFoldDB" id="A0A2C6KF11"/>
<dbReference type="InterPro" id="IPR039421">
    <property type="entry name" value="Type_1_exporter"/>
</dbReference>
<comment type="subcellular location">
    <subcellularLocation>
        <location evidence="1">Cell membrane</location>
        <topology evidence="1">Multi-pass membrane protein</topology>
    </subcellularLocation>
</comment>
<feature type="domain" description="ABC transporter" evidence="11">
    <location>
        <begin position="101"/>
        <end position="334"/>
    </location>
</feature>
<protein>
    <submittedName>
        <fullName evidence="12">Abc transporter family protein</fullName>
    </submittedName>
</protein>
<dbReference type="RefSeq" id="XP_067916640.1">
    <property type="nucleotide sequence ID" value="XM_068071384.1"/>
</dbReference>
<dbReference type="Proteomes" id="UP000221165">
    <property type="component" value="Unassembled WGS sequence"/>
</dbReference>
<evidence type="ECO:0000259" key="11">
    <source>
        <dbReference type="PROSITE" id="PS50893"/>
    </source>
</evidence>
<dbReference type="SUPFAM" id="SSF52540">
    <property type="entry name" value="P-loop containing nucleoside triphosphate hydrolases"/>
    <property type="match status" value="1"/>
</dbReference>
<dbReference type="InterPro" id="IPR017871">
    <property type="entry name" value="ABC_transporter-like_CS"/>
</dbReference>
<dbReference type="GO" id="GO:0005524">
    <property type="term" value="F:ATP binding"/>
    <property type="evidence" value="ECO:0007669"/>
    <property type="project" value="UniProtKB-KW"/>
</dbReference>
<evidence type="ECO:0000256" key="3">
    <source>
        <dbReference type="ARBA" id="ARBA00022475"/>
    </source>
</evidence>
<evidence type="ECO:0000256" key="8">
    <source>
        <dbReference type="ARBA" id="ARBA00023136"/>
    </source>
</evidence>
<dbReference type="PANTHER" id="PTHR24221">
    <property type="entry name" value="ATP-BINDING CASSETTE SUB-FAMILY B"/>
    <property type="match status" value="1"/>
</dbReference>
<name>A0A2C6KF11_9APIC</name>
<dbReference type="GeneID" id="94434595"/>
<keyword evidence="4" id="KW-0812">Transmembrane</keyword>
<evidence type="ECO:0000256" key="6">
    <source>
        <dbReference type="ARBA" id="ARBA00022840"/>
    </source>
</evidence>
<feature type="compositionally biased region" description="Basic and acidic residues" evidence="10">
    <location>
        <begin position="39"/>
        <end position="68"/>
    </location>
</feature>
<dbReference type="Gene3D" id="3.40.50.300">
    <property type="entry name" value="P-loop containing nucleotide triphosphate hydrolases"/>
    <property type="match status" value="1"/>
</dbReference>
<dbReference type="OrthoDB" id="6500128at2759"/>
<accession>A0A2C6KF11</accession>
<evidence type="ECO:0000256" key="10">
    <source>
        <dbReference type="SAM" id="MobiDB-lite"/>
    </source>
</evidence>
<feature type="compositionally biased region" description="Basic and acidic residues" evidence="10">
    <location>
        <begin position="82"/>
        <end position="107"/>
    </location>
</feature>
<comment type="caution">
    <text evidence="12">The sequence shown here is derived from an EMBL/GenBank/DDBJ whole genome shotgun (WGS) entry which is preliminary data.</text>
</comment>
<evidence type="ECO:0000313" key="13">
    <source>
        <dbReference type="Proteomes" id="UP000221165"/>
    </source>
</evidence>
<reference evidence="12 13" key="1">
    <citation type="journal article" date="2017" name="Int. J. Parasitol.">
        <title>The genome of the protozoan parasite Cystoisospora suis and a reverse vaccinology approach to identify vaccine candidates.</title>
        <authorList>
            <person name="Palmieri N."/>
            <person name="Shrestha A."/>
            <person name="Ruttkowski B."/>
            <person name="Beck T."/>
            <person name="Vogl C."/>
            <person name="Tomley F."/>
            <person name="Blake D.P."/>
            <person name="Joachim A."/>
        </authorList>
    </citation>
    <scope>NUCLEOTIDE SEQUENCE [LARGE SCALE GENOMIC DNA]</scope>
    <source>
        <strain evidence="12 13">Wien I</strain>
    </source>
</reference>
<dbReference type="InterPro" id="IPR003439">
    <property type="entry name" value="ABC_transporter-like_ATP-bd"/>
</dbReference>
<sequence length="350" mass="39507">MFRLHHGAIEFDHVSFTYPGEKTSSPSSSPSSSSSSSALKKEESLNLQMEREKQKETSDALLHPRDTGVDMDEEKKKKKEKMCHAHEQPAMEREGETGEDKKKERAHSSSSPLYLLDDVSFKIGPGEKVAFVGSSGVGKSTLIKLLYRMYDPLQGVIRIDGQNVRELDLHSFRKHIGVVPQDMALFNDTVEFNLKYGSPTATREQVVEASKQAEIYDMIMSLPRQFDTVVGERGMKLSGGERQRIGIARCLLRNPAIAIFDEATSALDSHTEQKILKAFQAMSRGRTTIVIAHRLSTIMHADQIFYLKDGKVAERGKHEELLAKPEGLYRRLWRSQQQRHSLRPHDSDGK</sequence>
<evidence type="ECO:0000256" key="2">
    <source>
        <dbReference type="ARBA" id="ARBA00022448"/>
    </source>
</evidence>
<evidence type="ECO:0000256" key="4">
    <source>
        <dbReference type="ARBA" id="ARBA00022692"/>
    </source>
</evidence>
<organism evidence="12 13">
    <name type="scientific">Cystoisospora suis</name>
    <dbReference type="NCBI Taxonomy" id="483139"/>
    <lineage>
        <taxon>Eukaryota</taxon>
        <taxon>Sar</taxon>
        <taxon>Alveolata</taxon>
        <taxon>Apicomplexa</taxon>
        <taxon>Conoidasida</taxon>
        <taxon>Coccidia</taxon>
        <taxon>Eucoccidiorida</taxon>
        <taxon>Eimeriorina</taxon>
        <taxon>Sarcocystidae</taxon>
        <taxon>Cystoisospora</taxon>
    </lineage>
</organism>
<dbReference type="InterPro" id="IPR027417">
    <property type="entry name" value="P-loop_NTPase"/>
</dbReference>
<keyword evidence="7" id="KW-1133">Transmembrane helix</keyword>
<dbReference type="VEuPathDB" id="ToxoDB:CSUI_011284"/>
<keyword evidence="8" id="KW-0472">Membrane</keyword>
<keyword evidence="2" id="KW-0813">Transport</keyword>
<keyword evidence="3" id="KW-1003">Cell membrane</keyword>
<dbReference type="PROSITE" id="PS00211">
    <property type="entry name" value="ABC_TRANSPORTER_1"/>
    <property type="match status" value="1"/>
</dbReference>
<evidence type="ECO:0000256" key="5">
    <source>
        <dbReference type="ARBA" id="ARBA00022741"/>
    </source>
</evidence>
<dbReference type="GO" id="GO:0016887">
    <property type="term" value="F:ATP hydrolysis activity"/>
    <property type="evidence" value="ECO:0007669"/>
    <property type="project" value="InterPro"/>
</dbReference>
<evidence type="ECO:0000256" key="1">
    <source>
        <dbReference type="ARBA" id="ARBA00004651"/>
    </source>
</evidence>
<gene>
    <name evidence="12" type="ORF">CSUI_011284</name>
</gene>
<feature type="compositionally biased region" description="Low complexity" evidence="10">
    <location>
        <begin position="24"/>
        <end position="37"/>
    </location>
</feature>
<evidence type="ECO:0000313" key="12">
    <source>
        <dbReference type="EMBL" id="PHJ14906.1"/>
    </source>
</evidence>
<comment type="similarity">
    <text evidence="9">Belongs to the ABC transporter superfamily. ABCB family. Heavy Metal importer (TC 3.A.1.210) subfamily.</text>
</comment>
<evidence type="ECO:0000256" key="7">
    <source>
        <dbReference type="ARBA" id="ARBA00022989"/>
    </source>
</evidence>
<dbReference type="FunFam" id="3.40.50.300:FF:000221">
    <property type="entry name" value="Multidrug ABC transporter ATP-binding protein"/>
    <property type="match status" value="1"/>
</dbReference>
<keyword evidence="5" id="KW-0547">Nucleotide-binding</keyword>
<dbReference type="GO" id="GO:0005886">
    <property type="term" value="C:plasma membrane"/>
    <property type="evidence" value="ECO:0007669"/>
    <property type="project" value="UniProtKB-SubCell"/>
</dbReference>
<dbReference type="PANTHER" id="PTHR24221:SF654">
    <property type="entry name" value="ATP-BINDING CASSETTE SUB-FAMILY B MEMBER 6"/>
    <property type="match status" value="1"/>
</dbReference>
<proteinExistence type="inferred from homology"/>
<dbReference type="InterPro" id="IPR003593">
    <property type="entry name" value="AAA+_ATPase"/>
</dbReference>
<dbReference type="Pfam" id="PF00005">
    <property type="entry name" value="ABC_tran"/>
    <property type="match status" value="1"/>
</dbReference>
<keyword evidence="6" id="KW-0067">ATP-binding</keyword>
<dbReference type="EMBL" id="MIGC01010556">
    <property type="protein sequence ID" value="PHJ14906.1"/>
    <property type="molecule type" value="Genomic_DNA"/>
</dbReference>
<evidence type="ECO:0000256" key="9">
    <source>
        <dbReference type="ARBA" id="ARBA00024363"/>
    </source>
</evidence>
<feature type="region of interest" description="Disordered" evidence="10">
    <location>
        <begin position="16"/>
        <end position="109"/>
    </location>
</feature>
<dbReference type="GO" id="GO:0042626">
    <property type="term" value="F:ATPase-coupled transmembrane transporter activity"/>
    <property type="evidence" value="ECO:0007669"/>
    <property type="project" value="TreeGrafter"/>
</dbReference>